<dbReference type="InterPro" id="IPR001387">
    <property type="entry name" value="Cro/C1-type_HTH"/>
</dbReference>
<dbReference type="AlphaFoldDB" id="A0A823ISM6"/>
<evidence type="ECO:0000259" key="1">
    <source>
        <dbReference type="PROSITE" id="PS50943"/>
    </source>
</evidence>
<gene>
    <name evidence="2" type="ORF">CW895_00145</name>
</gene>
<reference evidence="2 3" key="1">
    <citation type="submission" date="2019-04" db="EMBL/GenBank/DDBJ databases">
        <authorList>
            <consortium name="GenomeTrakr network: Whole genome sequencing for foodborne pathogen traceback"/>
        </authorList>
    </citation>
    <scope>NUCLEOTIDE SEQUENCE [LARGE SCALE GENOMIC DNA]</scope>
    <source>
        <strain evidence="2 3">CFSAN072502</strain>
    </source>
</reference>
<dbReference type="SUPFAM" id="SSF47413">
    <property type="entry name" value="lambda repressor-like DNA-binding domains"/>
    <property type="match status" value="1"/>
</dbReference>
<dbReference type="PROSITE" id="PS50943">
    <property type="entry name" value="HTH_CROC1"/>
    <property type="match status" value="1"/>
</dbReference>
<dbReference type="RefSeq" id="WP_070033832.1">
    <property type="nucleotide sequence ID" value="NZ_CP090057.1"/>
</dbReference>
<evidence type="ECO:0000313" key="2">
    <source>
        <dbReference type="EMBL" id="EAG9352240.1"/>
    </source>
</evidence>
<comment type="caution">
    <text evidence="2">The sequence shown here is derived from an EMBL/GenBank/DDBJ whole genome shotgun (WGS) entry which is preliminary data.</text>
</comment>
<dbReference type="GO" id="GO:0003677">
    <property type="term" value="F:DNA binding"/>
    <property type="evidence" value="ECO:0007669"/>
    <property type="project" value="InterPro"/>
</dbReference>
<evidence type="ECO:0000313" key="3">
    <source>
        <dbReference type="Proteomes" id="UP000524387"/>
    </source>
</evidence>
<protein>
    <submittedName>
        <fullName evidence="2">XRE family transcriptional regulator</fullName>
    </submittedName>
</protein>
<dbReference type="Gene3D" id="1.10.260.40">
    <property type="entry name" value="lambda repressor-like DNA-binding domains"/>
    <property type="match status" value="1"/>
</dbReference>
<accession>A0A823ISM6</accession>
<proteinExistence type="predicted"/>
<dbReference type="InterPro" id="IPR010982">
    <property type="entry name" value="Lambda_DNA-bd_dom_sf"/>
</dbReference>
<dbReference type="EMBL" id="AABEKN010000001">
    <property type="protein sequence ID" value="EAG9352240.1"/>
    <property type="molecule type" value="Genomic_DNA"/>
</dbReference>
<dbReference type="Proteomes" id="UP000524387">
    <property type="component" value="Unassembled WGS sequence"/>
</dbReference>
<feature type="domain" description="HTH cro/C1-type" evidence="1">
    <location>
        <begin position="7"/>
        <end position="67"/>
    </location>
</feature>
<sequence length="225" mass="26557">MEFHKQLEVERKKAGLTLKKLAQIITEKTGNIITSDRLRNWELGISDIDISSLSYLCKLYNISADNFLDCEVEPDLDLKQQYYQFGKQINDYYQVDNIFEFLKAYDIAEFKDWFFVPKYDIIARTYEDNLKEDGIEDIELYRCKAALDNLTFWMINKFLDKEGTPENVNEILYKDRSGELSVTDTRDPVNIQQVMVEIESLNTDLMSMVLDSFFEEKGGDFWQYI</sequence>
<organism evidence="2 3">
    <name type="scientific">Listeria monocytogenes</name>
    <dbReference type="NCBI Taxonomy" id="1639"/>
    <lineage>
        <taxon>Bacteria</taxon>
        <taxon>Bacillati</taxon>
        <taxon>Bacillota</taxon>
        <taxon>Bacilli</taxon>
        <taxon>Bacillales</taxon>
        <taxon>Listeriaceae</taxon>
        <taxon>Listeria</taxon>
    </lineage>
</organism>
<name>A0A823ISM6_LISMN</name>
<dbReference type="CDD" id="cd00093">
    <property type="entry name" value="HTH_XRE"/>
    <property type="match status" value="1"/>
</dbReference>